<dbReference type="AlphaFoldDB" id="A0A4Q9N0S8"/>
<protein>
    <submittedName>
        <fullName evidence="2">Uncharacterized protein</fullName>
    </submittedName>
</protein>
<evidence type="ECO:0000313" key="2">
    <source>
        <dbReference type="EMBL" id="TBU32491.1"/>
    </source>
</evidence>
<dbReference type="Pfam" id="PF18759">
    <property type="entry name" value="Plavaka"/>
    <property type="match status" value="1"/>
</dbReference>
<name>A0A4Q9N0S8_9APHY</name>
<organism evidence="2">
    <name type="scientific">Dichomitus squalens</name>
    <dbReference type="NCBI Taxonomy" id="114155"/>
    <lineage>
        <taxon>Eukaryota</taxon>
        <taxon>Fungi</taxon>
        <taxon>Dikarya</taxon>
        <taxon>Basidiomycota</taxon>
        <taxon>Agaricomycotina</taxon>
        <taxon>Agaricomycetes</taxon>
        <taxon>Polyporales</taxon>
        <taxon>Polyporaceae</taxon>
        <taxon>Dichomitus</taxon>
    </lineage>
</organism>
<gene>
    <name evidence="2" type="ORF">BD311DRAFT_785589</name>
</gene>
<sequence length="723" mass="81544">MSNNPPWPGVTIEEVPDNDLDAGGLPRHPWVEDYPEPTRNRTRPSYTSKYHLLKKIDDLPKGHAKWEVEIFEAEGDEVDEDGKPKIEVVELWKRNVVDCVRELIGNPLFRDAIRYAPEREYADDEGNTRIYSNMWGADWWWGVQTKLPPGATIAPLIVASDKTTLSCMSGDKTAWPVYLTLGNIDKNLECFSEKRRSLEGYRLFHRCMRSLLEPLILAGREGVLMTCADGCQRRVYPILAAYVADHPEQCLVSGCSESSCPKCTVEPKRRAEPSYRPYKDPDRVLAILKQAANSLPHSNIFTALTPDIFHQLHKGLFKDHLVSWVTKSIENGTDEIDRQYMAMARHPELRHFKKGISLVCQWTGTEYKNMEKVFLGVIAGAADERVTHTVRAVLDFIYYAHFETHTDLSLDALHQAWTDFHKHKAIFVELGIRKDFNFPKAHSTEHYERAIRELGTADGYSTEHPERLHIDYAKLAYGASNKKSTYLKQMTSWLDRQETIHRFSSYLAWYDANELQHNKRSLGSGGAAGVSQETFIGSEDTDEEDEERLQEERHGAGAGMSRTTAEEDAHPKDDCLDEVAFVKGYRIAKEPAYPDLTISEVVQEFGATDLLQCITEYVAKVSVGSPRRLEAAAAPLHGHSRISVYKQFKVSSDGRVHIDIIHATPPRHSTGPHQLSTIPANMSTVLAQTRTLASDHSAPAPGQGNVRKPLEGTSLEFEIQVGL</sequence>
<dbReference type="EMBL" id="ML143394">
    <property type="protein sequence ID" value="TBU32491.1"/>
    <property type="molecule type" value="Genomic_DNA"/>
</dbReference>
<dbReference type="InterPro" id="IPR041078">
    <property type="entry name" value="Plavaka"/>
</dbReference>
<feature type="region of interest" description="Disordered" evidence="1">
    <location>
        <begin position="1"/>
        <end position="43"/>
    </location>
</feature>
<feature type="region of interest" description="Disordered" evidence="1">
    <location>
        <begin position="536"/>
        <end position="570"/>
    </location>
</feature>
<dbReference type="Proteomes" id="UP000292957">
    <property type="component" value="Unassembled WGS sequence"/>
</dbReference>
<accession>A0A4Q9N0S8</accession>
<reference evidence="2" key="1">
    <citation type="submission" date="2019-01" db="EMBL/GenBank/DDBJ databases">
        <title>Draft genome sequences of three monokaryotic isolates of the white-rot basidiomycete fungus Dichomitus squalens.</title>
        <authorList>
            <consortium name="DOE Joint Genome Institute"/>
            <person name="Lopez S.C."/>
            <person name="Andreopoulos B."/>
            <person name="Pangilinan J."/>
            <person name="Lipzen A."/>
            <person name="Riley R."/>
            <person name="Ahrendt S."/>
            <person name="Ng V."/>
            <person name="Barry K."/>
            <person name="Daum C."/>
            <person name="Grigoriev I.V."/>
            <person name="Hilden K.S."/>
            <person name="Makela M.R."/>
            <person name="de Vries R.P."/>
        </authorList>
    </citation>
    <scope>NUCLEOTIDE SEQUENCE [LARGE SCALE GENOMIC DNA]</scope>
    <source>
        <strain evidence="2">OM18370.1</strain>
    </source>
</reference>
<dbReference type="OrthoDB" id="2418900at2759"/>
<proteinExistence type="predicted"/>
<feature type="compositionally biased region" description="Acidic residues" evidence="1">
    <location>
        <begin position="539"/>
        <end position="549"/>
    </location>
</feature>
<evidence type="ECO:0000256" key="1">
    <source>
        <dbReference type="SAM" id="MobiDB-lite"/>
    </source>
</evidence>